<keyword evidence="3" id="KW-1185">Reference proteome</keyword>
<dbReference type="STRING" id="146817.SAMN04488502_1011157"/>
<keyword evidence="1" id="KW-0472">Membrane</keyword>
<organism evidence="2 3">
    <name type="scientific">Dendrosporobacter quercicolus</name>
    <dbReference type="NCBI Taxonomy" id="146817"/>
    <lineage>
        <taxon>Bacteria</taxon>
        <taxon>Bacillati</taxon>
        <taxon>Bacillota</taxon>
        <taxon>Negativicutes</taxon>
        <taxon>Selenomonadales</taxon>
        <taxon>Sporomusaceae</taxon>
        <taxon>Dendrosporobacter</taxon>
    </lineage>
</organism>
<dbReference type="PANTHER" id="PTHR39165:SF1">
    <property type="entry name" value="DUF456 DOMAIN-CONTAINING PROTEIN"/>
    <property type="match status" value="1"/>
</dbReference>
<feature type="transmembrane region" description="Helical" evidence="1">
    <location>
        <begin position="106"/>
        <end position="124"/>
    </location>
</feature>
<keyword evidence="1" id="KW-1133">Transmembrane helix</keyword>
<dbReference type="EMBL" id="FNHB01000001">
    <property type="protein sequence ID" value="SDL91224.1"/>
    <property type="molecule type" value="Genomic_DNA"/>
</dbReference>
<feature type="transmembrane region" description="Helical" evidence="1">
    <location>
        <begin position="12"/>
        <end position="42"/>
    </location>
</feature>
<dbReference type="PANTHER" id="PTHR39165">
    <property type="entry name" value="IG HYPOTHETICAL 17883"/>
    <property type="match status" value="1"/>
</dbReference>
<dbReference type="RefSeq" id="WP_092069451.1">
    <property type="nucleotide sequence ID" value="NZ_FNHB01000001.1"/>
</dbReference>
<dbReference type="Proteomes" id="UP000214880">
    <property type="component" value="Unassembled WGS sequence"/>
</dbReference>
<proteinExistence type="predicted"/>
<name>A0A1G9NXZ5_9FIRM</name>
<reference evidence="2 3" key="1">
    <citation type="submission" date="2016-10" db="EMBL/GenBank/DDBJ databases">
        <authorList>
            <person name="de Groot N.N."/>
        </authorList>
    </citation>
    <scope>NUCLEOTIDE SEQUENCE [LARGE SCALE GENOMIC DNA]</scope>
    <source>
        <strain evidence="2 3">DSM 1736</strain>
    </source>
</reference>
<gene>
    <name evidence="2" type="ORF">SAMN04488502_1011157</name>
</gene>
<dbReference type="Pfam" id="PF04306">
    <property type="entry name" value="DUF456"/>
    <property type="match status" value="1"/>
</dbReference>
<dbReference type="AlphaFoldDB" id="A0A1G9NXZ5"/>
<sequence length="174" mass="18345">MEITGLMLNVIVILLLLGGIGFTLIGLPGNVLIFLTALGYGYLEGFVHINYQTLLLLLAALILGELVESFAGAVGAKKEKASFRAIIAAFFGGIIGGIIGTGILPVVGSIGGAILGGFAGSYLAEYTKHQNLDKAGRVAQSVIKAQLIGLVIKFAIAITMIIYILVHLPWREFF</sequence>
<evidence type="ECO:0000256" key="1">
    <source>
        <dbReference type="SAM" id="Phobius"/>
    </source>
</evidence>
<dbReference type="OrthoDB" id="1680489at2"/>
<feature type="transmembrane region" description="Helical" evidence="1">
    <location>
        <begin position="145"/>
        <end position="166"/>
    </location>
</feature>
<evidence type="ECO:0008006" key="4">
    <source>
        <dbReference type="Google" id="ProtNLM"/>
    </source>
</evidence>
<feature type="transmembrane region" description="Helical" evidence="1">
    <location>
        <begin position="54"/>
        <end position="74"/>
    </location>
</feature>
<protein>
    <recommendedName>
        <fullName evidence="4">DUF456 domain-containing protein</fullName>
    </recommendedName>
</protein>
<keyword evidence="1" id="KW-0812">Transmembrane</keyword>
<feature type="transmembrane region" description="Helical" evidence="1">
    <location>
        <begin position="81"/>
        <end position="100"/>
    </location>
</feature>
<accession>A0A1G9NXZ5</accession>
<evidence type="ECO:0000313" key="2">
    <source>
        <dbReference type="EMBL" id="SDL91224.1"/>
    </source>
</evidence>
<evidence type="ECO:0000313" key="3">
    <source>
        <dbReference type="Proteomes" id="UP000214880"/>
    </source>
</evidence>
<dbReference type="InterPro" id="IPR007403">
    <property type="entry name" value="DUF456"/>
</dbReference>